<comment type="caution">
    <text evidence="5">The sequence shown here is derived from an EMBL/GenBank/DDBJ whole genome shotgun (WGS) entry which is preliminary data.</text>
</comment>
<dbReference type="InterPro" id="IPR016162">
    <property type="entry name" value="Ald_DH_N"/>
</dbReference>
<evidence type="ECO:0000256" key="1">
    <source>
        <dbReference type="ARBA" id="ARBA00013048"/>
    </source>
</evidence>
<evidence type="ECO:0000259" key="4">
    <source>
        <dbReference type="Pfam" id="PF00171"/>
    </source>
</evidence>
<dbReference type="Proteomes" id="UP000186905">
    <property type="component" value="Unassembled WGS sequence"/>
</dbReference>
<dbReference type="NCBIfam" id="TIGR01722">
    <property type="entry name" value="MMSDH"/>
    <property type="match status" value="1"/>
</dbReference>
<dbReference type="InterPro" id="IPR016160">
    <property type="entry name" value="Ald_DH_CS_CYS"/>
</dbReference>
<dbReference type="GO" id="GO:0006210">
    <property type="term" value="P:thymine catabolic process"/>
    <property type="evidence" value="ECO:0007669"/>
    <property type="project" value="TreeGrafter"/>
</dbReference>
<evidence type="ECO:0000256" key="3">
    <source>
        <dbReference type="ARBA" id="ARBA00023027"/>
    </source>
</evidence>
<dbReference type="PANTHER" id="PTHR43866">
    <property type="entry name" value="MALONATE-SEMIALDEHYDE DEHYDROGENASE"/>
    <property type="match status" value="1"/>
</dbReference>
<evidence type="ECO:0000256" key="2">
    <source>
        <dbReference type="ARBA" id="ARBA00023002"/>
    </source>
</evidence>
<dbReference type="Pfam" id="PF00171">
    <property type="entry name" value="Aldedh"/>
    <property type="match status" value="1"/>
</dbReference>
<dbReference type="InterPro" id="IPR010061">
    <property type="entry name" value="MeMal-semiAld_DH"/>
</dbReference>
<keyword evidence="6" id="KW-1185">Reference proteome</keyword>
<dbReference type="InterPro" id="IPR016163">
    <property type="entry name" value="Ald_DH_C"/>
</dbReference>
<dbReference type="OrthoDB" id="9812625at2"/>
<dbReference type="PROSITE" id="PS00070">
    <property type="entry name" value="ALDEHYDE_DEHYDR_CYS"/>
    <property type="match status" value="1"/>
</dbReference>
<dbReference type="AlphaFoldDB" id="A0A1Q9GCU4"/>
<dbReference type="Gene3D" id="3.40.605.10">
    <property type="entry name" value="Aldehyde Dehydrogenase, Chain A, domain 1"/>
    <property type="match status" value="1"/>
</dbReference>
<dbReference type="CDD" id="cd07085">
    <property type="entry name" value="ALDH_F6_MMSDH"/>
    <property type="match status" value="1"/>
</dbReference>
<dbReference type="EC" id="1.2.1.27" evidence="1"/>
<dbReference type="InterPro" id="IPR016161">
    <property type="entry name" value="Ald_DH/histidinol_DH"/>
</dbReference>
<dbReference type="FunFam" id="3.40.605.10:FF:000003">
    <property type="entry name" value="Methylmalonate-semialdehyde dehydrogenase [acylating]"/>
    <property type="match status" value="1"/>
</dbReference>
<dbReference type="PANTHER" id="PTHR43866:SF4">
    <property type="entry name" value="MALONATE-SEMIALDEHYDE DEHYDROGENASE"/>
    <property type="match status" value="1"/>
</dbReference>
<sequence length="503" mass="53963">METVQNYINGQLSESHSERLAPVFNPATGEQIRQVVLSSVAETAEAIAIADQAFTAWAKTSPLKRARVMFKFKALLEENMEKLATLISQEHGKVYSDAVGEVTRGLEVVEFACGIPHLQKGEHSANVGTGVDSHSLMQPLGVCAGITPFNFPAMVPMWMFPIALATGNTFVLKPSEKDPSLALVMAELLKEAGLPDGVFNVVNGDKEAVDVLLTDPRVQAVSFVGSTPIAEYIYSTASAHGKRCQALGGAKNHCLLMPDADLDMAANAIMGAAYGAAGERCMALSVAVVVGDETGDKLIDKLTKHISAMRVGPGVVEGSENDMGPVISAQHKDKICDYIGSGVEQGASLVVDGRSLSVAGHEQGYFVGPTLFDNVSPEMTIYKEEIFGPVLSVVRVPDYQTGLDLINRHEYGNGTAVFTRDGETARQFSEDVLAGMVGVNVPIPVPMAFHSFGGWKRSVFGPLNVHGNDGVRFYTRMKTVTSRWPTSVRLEQHASSFVMPTMD</sequence>
<feature type="domain" description="Aldehyde dehydrogenase" evidence="4">
    <location>
        <begin position="15"/>
        <end position="480"/>
    </location>
</feature>
<accession>A0A1Q9GCU4</accession>
<dbReference type="STRING" id="1903952.BIT28_24670"/>
<organism evidence="5 6">
    <name type="scientific">Photobacterium proteolyticum</name>
    <dbReference type="NCBI Taxonomy" id="1903952"/>
    <lineage>
        <taxon>Bacteria</taxon>
        <taxon>Pseudomonadati</taxon>
        <taxon>Pseudomonadota</taxon>
        <taxon>Gammaproteobacteria</taxon>
        <taxon>Vibrionales</taxon>
        <taxon>Vibrionaceae</taxon>
        <taxon>Photobacterium</taxon>
    </lineage>
</organism>
<proteinExistence type="predicted"/>
<evidence type="ECO:0000313" key="6">
    <source>
        <dbReference type="Proteomes" id="UP000186905"/>
    </source>
</evidence>
<dbReference type="EMBL" id="MJIL01000092">
    <property type="protein sequence ID" value="OLQ72217.1"/>
    <property type="molecule type" value="Genomic_DNA"/>
</dbReference>
<dbReference type="GO" id="GO:0006574">
    <property type="term" value="P:L-valine catabolic process"/>
    <property type="evidence" value="ECO:0007669"/>
    <property type="project" value="TreeGrafter"/>
</dbReference>
<dbReference type="RefSeq" id="WP_075767193.1">
    <property type="nucleotide sequence ID" value="NZ_MJIL01000092.1"/>
</dbReference>
<name>A0A1Q9GCU4_9GAMM</name>
<dbReference type="InterPro" id="IPR015590">
    <property type="entry name" value="Aldehyde_DH_dom"/>
</dbReference>
<dbReference type="GO" id="GO:0004491">
    <property type="term" value="F:methylmalonate-semialdehyde dehydrogenase (acylating, NAD) activity"/>
    <property type="evidence" value="ECO:0007669"/>
    <property type="project" value="UniProtKB-EC"/>
</dbReference>
<dbReference type="Gene3D" id="3.40.309.10">
    <property type="entry name" value="Aldehyde Dehydrogenase, Chain A, domain 2"/>
    <property type="match status" value="1"/>
</dbReference>
<keyword evidence="3" id="KW-0520">NAD</keyword>
<protein>
    <recommendedName>
        <fullName evidence="1">methylmalonate-semialdehyde dehydrogenase (CoA acylating)</fullName>
        <ecNumber evidence="1">1.2.1.27</ecNumber>
    </recommendedName>
</protein>
<dbReference type="SUPFAM" id="SSF53720">
    <property type="entry name" value="ALDH-like"/>
    <property type="match status" value="1"/>
</dbReference>
<dbReference type="FunFam" id="3.40.309.10:FF:000002">
    <property type="entry name" value="Methylmalonate-semialdehyde dehydrogenase (Acylating)"/>
    <property type="match status" value="1"/>
</dbReference>
<gene>
    <name evidence="5" type="ORF">BIT28_24670</name>
</gene>
<keyword evidence="2" id="KW-0560">Oxidoreductase</keyword>
<evidence type="ECO:0000313" key="5">
    <source>
        <dbReference type="EMBL" id="OLQ72217.1"/>
    </source>
</evidence>
<reference evidence="5 6" key="1">
    <citation type="submission" date="2016-09" db="EMBL/GenBank/DDBJ databases">
        <title>Photobacterium proteolyticum sp. nov. a protease producing bacterium isolated from ocean sediments of Laizhou Bay.</title>
        <authorList>
            <person name="Li Y."/>
        </authorList>
    </citation>
    <scope>NUCLEOTIDE SEQUENCE [LARGE SCALE GENOMIC DNA]</scope>
    <source>
        <strain evidence="5 6">13-12</strain>
    </source>
</reference>